<dbReference type="AlphaFoldDB" id="A0A177F3R6"/>
<comment type="caution">
    <text evidence="1">The sequence shown here is derived from an EMBL/GenBank/DDBJ whole genome shotgun (WGS) entry which is preliminary data.</text>
</comment>
<organism evidence="1 2">
    <name type="scientific">Fonsecaea monophora</name>
    <dbReference type="NCBI Taxonomy" id="254056"/>
    <lineage>
        <taxon>Eukaryota</taxon>
        <taxon>Fungi</taxon>
        <taxon>Dikarya</taxon>
        <taxon>Ascomycota</taxon>
        <taxon>Pezizomycotina</taxon>
        <taxon>Eurotiomycetes</taxon>
        <taxon>Chaetothyriomycetidae</taxon>
        <taxon>Chaetothyriales</taxon>
        <taxon>Herpotrichiellaceae</taxon>
        <taxon>Fonsecaea</taxon>
    </lineage>
</organism>
<keyword evidence="2" id="KW-1185">Reference proteome</keyword>
<evidence type="ECO:0000313" key="2">
    <source>
        <dbReference type="Proteomes" id="UP000077002"/>
    </source>
</evidence>
<gene>
    <name evidence="1" type="ORF">AYO21_07955</name>
</gene>
<proteinExistence type="predicted"/>
<dbReference type="EMBL" id="LVKK01000065">
    <property type="protein sequence ID" value="OAG37849.1"/>
    <property type="molecule type" value="Genomic_DNA"/>
</dbReference>
<reference evidence="1 2" key="1">
    <citation type="submission" date="2016-03" db="EMBL/GenBank/DDBJ databases">
        <title>Draft genome sequence of the Fonsecaea monophora CBS 269.37.</title>
        <authorList>
            <person name="Bombassaro A."/>
            <person name="Vinicius W.A."/>
            <person name="De Hoog S."/>
            <person name="Sun J."/>
            <person name="Souza E.M."/>
            <person name="Raittz R.T."/>
            <person name="Costa F."/>
            <person name="Leao A.C."/>
            <person name="Tadra-Sfeir M.Z."/>
            <person name="Baura V."/>
            <person name="Balsanelli E."/>
            <person name="Pedrosa F.O."/>
            <person name="Moreno L.F."/>
            <person name="Steffens M.B."/>
            <person name="Xi L."/>
            <person name="Bocca A.L."/>
            <person name="Felipe M.S."/>
            <person name="Teixeira M."/>
            <person name="Telles Filho F.Q."/>
            <person name="Azevedo C.M."/>
            <person name="Gomes R."/>
            <person name="Vicente V.A."/>
        </authorList>
    </citation>
    <scope>NUCLEOTIDE SEQUENCE [LARGE SCALE GENOMIC DNA]</scope>
    <source>
        <strain evidence="1 2">CBS 269.37</strain>
    </source>
</reference>
<evidence type="ECO:0000313" key="1">
    <source>
        <dbReference type="EMBL" id="OAG37849.1"/>
    </source>
</evidence>
<sequence length="161" mass="18006">MPISAHREFLHLCALTERKKANDVGEAASQWDSGRKYKSLRAPRTQITVRSDSLKLLSGALLSSSDSYVLLVMRGAADRSQRRDCVVQLHCSIWPHGYGHVSEYNIFPAGARVLRYRHPLRTRIGKRRWDRNIAPGRRRINHGVFQLRGFAGSTGAAGVGA</sequence>
<dbReference type="GeneID" id="34603107"/>
<protein>
    <submittedName>
        <fullName evidence="1">Uncharacterized protein</fullName>
    </submittedName>
</protein>
<name>A0A177F3R6_9EURO</name>
<dbReference type="RefSeq" id="XP_022509801.1">
    <property type="nucleotide sequence ID" value="XM_022657907.1"/>
</dbReference>
<accession>A0A177F3R6</accession>
<dbReference type="Proteomes" id="UP000077002">
    <property type="component" value="Unassembled WGS sequence"/>
</dbReference>